<dbReference type="AlphaFoldDB" id="A0A5N5Q830"/>
<dbReference type="InterPro" id="IPR017853">
    <property type="entry name" value="GH"/>
</dbReference>
<evidence type="ECO:0000313" key="6">
    <source>
        <dbReference type="EMBL" id="KAB5587834.1"/>
    </source>
</evidence>
<evidence type="ECO:0000313" key="7">
    <source>
        <dbReference type="Proteomes" id="UP000383932"/>
    </source>
</evidence>
<organism evidence="6 7">
    <name type="scientific">Ceratobasidium theobromae</name>
    <dbReference type="NCBI Taxonomy" id="1582974"/>
    <lineage>
        <taxon>Eukaryota</taxon>
        <taxon>Fungi</taxon>
        <taxon>Dikarya</taxon>
        <taxon>Basidiomycota</taxon>
        <taxon>Agaricomycotina</taxon>
        <taxon>Agaricomycetes</taxon>
        <taxon>Cantharellales</taxon>
        <taxon>Ceratobasidiaceae</taxon>
        <taxon>Ceratobasidium</taxon>
    </lineage>
</organism>
<dbReference type="Gene3D" id="3.20.20.80">
    <property type="entry name" value="Glycosidases"/>
    <property type="match status" value="2"/>
</dbReference>
<dbReference type="OrthoDB" id="9971853at2759"/>
<keyword evidence="4" id="KW-0812">Transmembrane</keyword>
<dbReference type="PANTHER" id="PTHR31308">
    <property type="match status" value="1"/>
</dbReference>
<sequence length="699" mass="78032">MSSHPSLAEDYIPGSISTTQAHDWSAASTGPNGVSPRLNSTWITDSYGRVCLMRGANVSGASKIPSNHNPDTFPRDHKTVTFVGRPFPLKEAPQHFARLRRWGLTFNVTWEAIEHEGPSILNLIPQFGLVAFVSLHQDVWSRYSGGSGAPAWTLHLAGFDLETIGGECGAAYLGGVKGNGVEIDRGRWPTGYQKLAASTMATLFWAGKTYAPKLKVESFSSRQQINIQDFLQECFLDAFDQLVQAVGECEGVVGFEVPAARCAYPIIFDLGHGLRASEKILLGMKKASRSSHSSDGPTQGRCVWEMHGVWGWDKRKHEAVPLREGYFKNHPDTGEEVEWHRDFFYPFVGRWAERVHALTGGKKMVFLEAIPNEFCPSSWTPDKQPHNMVFAPHWYDLNALFTKTFGFMSVNVQGLARVRFSYPGKCLAYTLQFKGMFPLLAVYWGHPGARANYLLQIGNIVRAAYSSLGSARPVIIGECGIPMDMNEGEGFKYKNYEWHLRMMDALMTALERNLVGFTLWNYNPANDDARGDFWNGENFSWFSQSRADSSFSEAPDTVSLSQSSKLLDGGGRLLSVLVRPYPAKVAGTPLEFSYEPQTGKFKFVYDTRSPGLVRAKETEIFLPCEMACGRKLIVDAPGLKWVYDDARQTLFVVHTGEGVQSFGLTFDPPLANDFVKQGLPTWVWWVVALFVLILSWALF</sequence>
<dbReference type="InterPro" id="IPR013780">
    <property type="entry name" value="Glyco_hydro_b"/>
</dbReference>
<feature type="transmembrane region" description="Helical" evidence="4">
    <location>
        <begin position="682"/>
        <end position="698"/>
    </location>
</feature>
<dbReference type="Proteomes" id="UP000383932">
    <property type="component" value="Unassembled WGS sequence"/>
</dbReference>
<dbReference type="SUPFAM" id="SSF51445">
    <property type="entry name" value="(Trans)glycosidases"/>
    <property type="match status" value="1"/>
</dbReference>
<comment type="caution">
    <text evidence="6">The sequence shown here is derived from an EMBL/GenBank/DDBJ whole genome shotgun (WGS) entry which is preliminary data.</text>
</comment>
<accession>A0A5N5Q830</accession>
<evidence type="ECO:0000256" key="1">
    <source>
        <dbReference type="ARBA" id="ARBA00005641"/>
    </source>
</evidence>
<dbReference type="Gene3D" id="2.60.40.1180">
    <property type="entry name" value="Golgi alpha-mannosidase II"/>
    <property type="match status" value="1"/>
</dbReference>
<evidence type="ECO:0000256" key="3">
    <source>
        <dbReference type="ARBA" id="ARBA00023295"/>
    </source>
</evidence>
<keyword evidence="4" id="KW-1133">Transmembrane helix</keyword>
<dbReference type="GO" id="GO:1904462">
    <property type="term" value="P:ergosteryl 3-beta-D-glucoside catabolic process"/>
    <property type="evidence" value="ECO:0007669"/>
    <property type="project" value="TreeGrafter"/>
</dbReference>
<dbReference type="GO" id="GO:0050295">
    <property type="term" value="F:steryl-beta-glucosidase activity"/>
    <property type="evidence" value="ECO:0007669"/>
    <property type="project" value="TreeGrafter"/>
</dbReference>
<keyword evidence="7" id="KW-1185">Reference proteome</keyword>
<dbReference type="Pfam" id="PF18564">
    <property type="entry name" value="Glyco_hydro_5_C"/>
    <property type="match status" value="1"/>
</dbReference>
<evidence type="ECO:0000259" key="5">
    <source>
        <dbReference type="Pfam" id="PF18564"/>
    </source>
</evidence>
<dbReference type="InterPro" id="IPR041036">
    <property type="entry name" value="GH5_C"/>
</dbReference>
<evidence type="ECO:0000256" key="2">
    <source>
        <dbReference type="ARBA" id="ARBA00022801"/>
    </source>
</evidence>
<keyword evidence="4" id="KW-0472">Membrane</keyword>
<feature type="domain" description="Glycoside hydrolase family 5 C-terminal" evidence="5">
    <location>
        <begin position="579"/>
        <end position="656"/>
    </location>
</feature>
<name>A0A5N5Q830_9AGAM</name>
<dbReference type="EMBL" id="SSOP01000743">
    <property type="protein sequence ID" value="KAB5587834.1"/>
    <property type="molecule type" value="Genomic_DNA"/>
</dbReference>
<keyword evidence="3" id="KW-0326">Glycosidase</keyword>
<protein>
    <submittedName>
        <fullName evidence="6">Glycosyl hydrolase</fullName>
    </submittedName>
</protein>
<dbReference type="PANTHER" id="PTHR31308:SF5">
    <property type="entry name" value="ERGOSTERYL-BETA-GLUCOSIDASE"/>
    <property type="match status" value="1"/>
</dbReference>
<reference evidence="6 7" key="1">
    <citation type="journal article" date="2019" name="Fungal Biol. Biotechnol.">
        <title>Draft genome sequence of fastidious pathogen Ceratobasidium theobromae, which causes vascular-streak dieback in Theobroma cacao.</title>
        <authorList>
            <person name="Ali S.S."/>
            <person name="Asman A."/>
            <person name="Shao J."/>
            <person name="Firmansyah A.P."/>
            <person name="Susilo A.W."/>
            <person name="Rosmana A."/>
            <person name="McMahon P."/>
            <person name="Junaid M."/>
            <person name="Guest D."/>
            <person name="Kheng T.Y."/>
            <person name="Meinhardt L.W."/>
            <person name="Bailey B.A."/>
        </authorList>
    </citation>
    <scope>NUCLEOTIDE SEQUENCE [LARGE SCALE GENOMIC DNA]</scope>
    <source>
        <strain evidence="6 7">CT2</strain>
    </source>
</reference>
<evidence type="ECO:0000256" key="4">
    <source>
        <dbReference type="SAM" id="Phobius"/>
    </source>
</evidence>
<gene>
    <name evidence="6" type="ORF">CTheo_8724</name>
</gene>
<dbReference type="InterPro" id="IPR052066">
    <property type="entry name" value="Glycosphingolipid_Hydrolases"/>
</dbReference>
<proteinExistence type="inferred from homology"/>
<comment type="similarity">
    <text evidence="1">Belongs to the glycosyl hydrolase 5 (cellulase A) family.</text>
</comment>
<keyword evidence="2 6" id="KW-0378">Hydrolase</keyword>